<comment type="caution">
    <text evidence="2">The sequence shown here is derived from an EMBL/GenBank/DDBJ whole genome shotgun (WGS) entry which is preliminary data.</text>
</comment>
<accession>A0A9W6T1F0</accession>
<protein>
    <submittedName>
        <fullName evidence="2">Unnamed protein product</fullName>
    </submittedName>
</protein>
<organism evidence="2 3">
    <name type="scientific">Candida boidinii</name>
    <name type="common">Yeast</name>
    <dbReference type="NCBI Taxonomy" id="5477"/>
    <lineage>
        <taxon>Eukaryota</taxon>
        <taxon>Fungi</taxon>
        <taxon>Dikarya</taxon>
        <taxon>Ascomycota</taxon>
        <taxon>Saccharomycotina</taxon>
        <taxon>Pichiomycetes</taxon>
        <taxon>Pichiales</taxon>
        <taxon>Pichiaceae</taxon>
        <taxon>Ogataea</taxon>
        <taxon>Ogataea/Candida clade</taxon>
    </lineage>
</organism>
<proteinExistence type="predicted"/>
<dbReference type="EMBL" id="BSXN01001028">
    <property type="protein sequence ID" value="GME71197.1"/>
    <property type="molecule type" value="Genomic_DNA"/>
</dbReference>
<dbReference type="InterPro" id="IPR013103">
    <property type="entry name" value="RVT_2"/>
</dbReference>
<sequence length="222" mass="24385">MVVEIKIPNPRLAGTLHSFAKSLLGSHFSMKDLGAVNSSLGMDVSQEPGGVSLSLPRYLSKVLSHFNMSDCNPITDPLSPGFDLISFAPNEQFLDTSAYRSMVGKLLFASNTVRPDLPYAVSVLSCYIKDPKEVHMKAAKQVLRYVKGTLDAALVYRSVGSFQLIGYCDANWANDESDRASNTGYVFKLSDSPISRRSKKHATMAQSSIEAEYLDTFFIVIL</sequence>
<dbReference type="Pfam" id="PF07727">
    <property type="entry name" value="RVT_2"/>
    <property type="match status" value="1"/>
</dbReference>
<dbReference type="CDD" id="cd09272">
    <property type="entry name" value="RNase_HI_RT_Ty1"/>
    <property type="match status" value="1"/>
</dbReference>
<evidence type="ECO:0000313" key="3">
    <source>
        <dbReference type="Proteomes" id="UP001165120"/>
    </source>
</evidence>
<keyword evidence="3" id="KW-1185">Reference proteome</keyword>
<reference evidence="2" key="1">
    <citation type="submission" date="2023-04" db="EMBL/GenBank/DDBJ databases">
        <title>Candida boidinii NBRC 10035.</title>
        <authorList>
            <person name="Ichikawa N."/>
            <person name="Sato H."/>
            <person name="Tonouchi N."/>
        </authorList>
    </citation>
    <scope>NUCLEOTIDE SEQUENCE</scope>
    <source>
        <strain evidence="2">NBRC 10035</strain>
    </source>
</reference>
<dbReference type="Proteomes" id="UP001165120">
    <property type="component" value="Unassembled WGS sequence"/>
</dbReference>
<dbReference type="AlphaFoldDB" id="A0A9W6T1F0"/>
<evidence type="ECO:0000259" key="1">
    <source>
        <dbReference type="Pfam" id="PF07727"/>
    </source>
</evidence>
<evidence type="ECO:0000313" key="2">
    <source>
        <dbReference type="EMBL" id="GME71197.1"/>
    </source>
</evidence>
<name>A0A9W6T1F0_CANBO</name>
<gene>
    <name evidence="2" type="ORF">Cboi02_000312200</name>
</gene>
<dbReference type="PANTHER" id="PTHR11439">
    <property type="entry name" value="GAG-POL-RELATED RETROTRANSPOSON"/>
    <property type="match status" value="1"/>
</dbReference>
<feature type="domain" description="Reverse transcriptase Ty1/copia-type" evidence="1">
    <location>
        <begin position="21"/>
        <end position="78"/>
    </location>
</feature>
<dbReference type="PANTHER" id="PTHR11439:SF483">
    <property type="entry name" value="PEPTIDE SYNTHASE GLIP-LIKE, PUTATIVE (AFU_ORTHOLOGUE AFUA_3G12920)-RELATED"/>
    <property type="match status" value="1"/>
</dbReference>